<protein>
    <submittedName>
        <fullName evidence="2">Uncharacterized protein</fullName>
    </submittedName>
</protein>
<evidence type="ECO:0000256" key="1">
    <source>
        <dbReference type="SAM" id="MobiDB-lite"/>
    </source>
</evidence>
<dbReference type="PANTHER" id="PTHR28630">
    <property type="match status" value="1"/>
</dbReference>
<name>A0ABM7WVY3_9BACT</name>
<sequence>MHRAKDEIHARGAEVVIVGNGAPHFARAFREDLGLTTPLYTDPTLATYRALEFRRGVVATLLSGRTWLHALRAMRAGFRQGRTEGDALQLGGVLVVRPDGEIAYRYASAEAGDHPPLADVLAALGPARPAAAAAGSGPAATSPAGGRGA</sequence>
<gene>
    <name evidence="2" type="ORF">AMOR_26530</name>
</gene>
<proteinExistence type="predicted"/>
<evidence type="ECO:0000313" key="2">
    <source>
        <dbReference type="EMBL" id="BDG03657.1"/>
    </source>
</evidence>
<dbReference type="InterPro" id="IPR036249">
    <property type="entry name" value="Thioredoxin-like_sf"/>
</dbReference>
<accession>A0ABM7WVY3</accession>
<dbReference type="EMBL" id="AP025591">
    <property type="protein sequence ID" value="BDG03657.1"/>
    <property type="molecule type" value="Genomic_DNA"/>
</dbReference>
<dbReference type="SUPFAM" id="SSF52833">
    <property type="entry name" value="Thioredoxin-like"/>
    <property type="match status" value="1"/>
</dbReference>
<keyword evidence="3" id="KW-1185">Reference proteome</keyword>
<dbReference type="Gene3D" id="3.40.30.10">
    <property type="entry name" value="Glutaredoxin"/>
    <property type="match status" value="1"/>
</dbReference>
<dbReference type="Pfam" id="PF13911">
    <property type="entry name" value="AhpC-TSA_2"/>
    <property type="match status" value="1"/>
</dbReference>
<dbReference type="Proteomes" id="UP001162891">
    <property type="component" value="Chromosome"/>
</dbReference>
<feature type="region of interest" description="Disordered" evidence="1">
    <location>
        <begin position="130"/>
        <end position="149"/>
    </location>
</feature>
<dbReference type="PANTHER" id="PTHR28630:SF3">
    <property type="entry name" value="PEROXIREDOXIN-LIKE 2C"/>
    <property type="match status" value="1"/>
</dbReference>
<dbReference type="InterPro" id="IPR032801">
    <property type="entry name" value="PXL2A/B/C"/>
</dbReference>
<evidence type="ECO:0000313" key="3">
    <source>
        <dbReference type="Proteomes" id="UP001162891"/>
    </source>
</evidence>
<organism evidence="2 3">
    <name type="scientific">Anaeromyxobacter oryzae</name>
    <dbReference type="NCBI Taxonomy" id="2918170"/>
    <lineage>
        <taxon>Bacteria</taxon>
        <taxon>Pseudomonadati</taxon>
        <taxon>Myxococcota</taxon>
        <taxon>Myxococcia</taxon>
        <taxon>Myxococcales</taxon>
        <taxon>Cystobacterineae</taxon>
        <taxon>Anaeromyxobacteraceae</taxon>
        <taxon>Anaeromyxobacter</taxon>
    </lineage>
</organism>
<reference evidence="3" key="1">
    <citation type="journal article" date="2022" name="Int. J. Syst. Evol. Microbiol.">
        <title>Anaeromyxobacter oryzae sp. nov., Anaeromyxobacter diazotrophicus sp. nov. and Anaeromyxobacter paludicola sp. nov., isolated from paddy soils.</title>
        <authorList>
            <person name="Itoh H."/>
            <person name="Xu Z."/>
            <person name="Mise K."/>
            <person name="Masuda Y."/>
            <person name="Ushijima N."/>
            <person name="Hayakawa C."/>
            <person name="Shiratori Y."/>
            <person name="Senoo K."/>
        </authorList>
    </citation>
    <scope>NUCLEOTIDE SEQUENCE [LARGE SCALE GENOMIC DNA]</scope>
    <source>
        <strain evidence="3">Red232</strain>
    </source>
</reference>